<feature type="compositionally biased region" description="Basic and acidic residues" evidence="1">
    <location>
        <begin position="90"/>
        <end position="99"/>
    </location>
</feature>
<evidence type="ECO:0000313" key="4">
    <source>
        <dbReference type="Proteomes" id="UP000298030"/>
    </source>
</evidence>
<keyword evidence="2" id="KW-0812">Transmembrane</keyword>
<feature type="transmembrane region" description="Helical" evidence="2">
    <location>
        <begin position="27"/>
        <end position="49"/>
    </location>
</feature>
<comment type="caution">
    <text evidence="3">The sequence shown here is derived from an EMBL/GenBank/DDBJ whole genome shotgun (WGS) entry which is preliminary data.</text>
</comment>
<feature type="compositionally biased region" description="Acidic residues" evidence="1">
    <location>
        <begin position="216"/>
        <end position="233"/>
    </location>
</feature>
<organism evidence="3 4">
    <name type="scientific">Coprinellus micaceus</name>
    <name type="common">Glistening ink-cap mushroom</name>
    <name type="synonym">Coprinus micaceus</name>
    <dbReference type="NCBI Taxonomy" id="71717"/>
    <lineage>
        <taxon>Eukaryota</taxon>
        <taxon>Fungi</taxon>
        <taxon>Dikarya</taxon>
        <taxon>Basidiomycota</taxon>
        <taxon>Agaricomycotina</taxon>
        <taxon>Agaricomycetes</taxon>
        <taxon>Agaricomycetidae</taxon>
        <taxon>Agaricales</taxon>
        <taxon>Agaricineae</taxon>
        <taxon>Psathyrellaceae</taxon>
        <taxon>Coprinellus</taxon>
    </lineage>
</organism>
<dbReference type="AlphaFoldDB" id="A0A4Y7TU83"/>
<keyword evidence="4" id="KW-1185">Reference proteome</keyword>
<proteinExistence type="predicted"/>
<feature type="compositionally biased region" description="Acidic residues" evidence="1">
    <location>
        <begin position="284"/>
        <end position="296"/>
    </location>
</feature>
<name>A0A4Y7TU83_COPMI</name>
<evidence type="ECO:0000256" key="2">
    <source>
        <dbReference type="SAM" id="Phobius"/>
    </source>
</evidence>
<dbReference type="STRING" id="71717.A0A4Y7TU83"/>
<keyword evidence="2" id="KW-0472">Membrane</keyword>
<dbReference type="Proteomes" id="UP000298030">
    <property type="component" value="Unassembled WGS sequence"/>
</dbReference>
<feature type="compositionally biased region" description="Basic residues" evidence="1">
    <location>
        <begin position="336"/>
        <end position="347"/>
    </location>
</feature>
<feature type="region of interest" description="Disordered" evidence="1">
    <location>
        <begin position="90"/>
        <end position="390"/>
    </location>
</feature>
<feature type="compositionally biased region" description="Basic and acidic residues" evidence="1">
    <location>
        <begin position="206"/>
        <end position="215"/>
    </location>
</feature>
<accession>A0A4Y7TU83</accession>
<feature type="compositionally biased region" description="Basic residues" evidence="1">
    <location>
        <begin position="378"/>
        <end position="390"/>
    </location>
</feature>
<feature type="compositionally biased region" description="Basic and acidic residues" evidence="1">
    <location>
        <begin position="119"/>
        <end position="129"/>
    </location>
</feature>
<protein>
    <submittedName>
        <fullName evidence="3">Uncharacterized protein</fullName>
    </submittedName>
</protein>
<dbReference type="EMBL" id="QPFP01000004">
    <property type="protein sequence ID" value="TEB37119.1"/>
    <property type="molecule type" value="Genomic_DNA"/>
</dbReference>
<dbReference type="OrthoDB" id="9451547at2759"/>
<gene>
    <name evidence="3" type="ORF">FA13DRAFT_1786320</name>
</gene>
<feature type="compositionally biased region" description="Low complexity" evidence="1">
    <location>
        <begin position="136"/>
        <end position="165"/>
    </location>
</feature>
<evidence type="ECO:0000256" key="1">
    <source>
        <dbReference type="SAM" id="MobiDB-lite"/>
    </source>
</evidence>
<evidence type="ECO:0000313" key="3">
    <source>
        <dbReference type="EMBL" id="TEB37119.1"/>
    </source>
</evidence>
<keyword evidence="2" id="KW-1133">Transmembrane helix</keyword>
<reference evidence="3 4" key="1">
    <citation type="journal article" date="2019" name="Nat. Ecol. Evol.">
        <title>Megaphylogeny resolves global patterns of mushroom evolution.</title>
        <authorList>
            <person name="Varga T."/>
            <person name="Krizsan K."/>
            <person name="Foldi C."/>
            <person name="Dima B."/>
            <person name="Sanchez-Garcia M."/>
            <person name="Sanchez-Ramirez S."/>
            <person name="Szollosi G.J."/>
            <person name="Szarkandi J.G."/>
            <person name="Papp V."/>
            <person name="Albert L."/>
            <person name="Andreopoulos W."/>
            <person name="Angelini C."/>
            <person name="Antonin V."/>
            <person name="Barry K.W."/>
            <person name="Bougher N.L."/>
            <person name="Buchanan P."/>
            <person name="Buyck B."/>
            <person name="Bense V."/>
            <person name="Catcheside P."/>
            <person name="Chovatia M."/>
            <person name="Cooper J."/>
            <person name="Damon W."/>
            <person name="Desjardin D."/>
            <person name="Finy P."/>
            <person name="Geml J."/>
            <person name="Haridas S."/>
            <person name="Hughes K."/>
            <person name="Justo A."/>
            <person name="Karasinski D."/>
            <person name="Kautmanova I."/>
            <person name="Kiss B."/>
            <person name="Kocsube S."/>
            <person name="Kotiranta H."/>
            <person name="LaButti K.M."/>
            <person name="Lechner B.E."/>
            <person name="Liimatainen K."/>
            <person name="Lipzen A."/>
            <person name="Lukacs Z."/>
            <person name="Mihaltcheva S."/>
            <person name="Morgado L.N."/>
            <person name="Niskanen T."/>
            <person name="Noordeloos M.E."/>
            <person name="Ohm R.A."/>
            <person name="Ortiz-Santana B."/>
            <person name="Ovrebo C."/>
            <person name="Racz N."/>
            <person name="Riley R."/>
            <person name="Savchenko A."/>
            <person name="Shiryaev A."/>
            <person name="Soop K."/>
            <person name="Spirin V."/>
            <person name="Szebenyi C."/>
            <person name="Tomsovsky M."/>
            <person name="Tulloss R.E."/>
            <person name="Uehling J."/>
            <person name="Grigoriev I.V."/>
            <person name="Vagvolgyi C."/>
            <person name="Papp T."/>
            <person name="Martin F.M."/>
            <person name="Miettinen O."/>
            <person name="Hibbett D.S."/>
            <person name="Nagy L.G."/>
        </authorList>
    </citation>
    <scope>NUCLEOTIDE SEQUENCE [LARGE SCALE GENOMIC DNA]</scope>
    <source>
        <strain evidence="3 4">FP101781</strain>
    </source>
</reference>
<sequence>MDRDTQDILGQPTLPAMEGFHHSPSSFSPLSAILILIVLGGLWGAGVSLHRMYQENREKSLKLATRRRLGIPDSDRRPFNVAYAAAMLAKEEREKNERSKPRRQLPERPQAPHQPPPHPELRNRSDRYRSATSMPFPGAYTSSSYSSFGSPSHQHQVPQEQQQQHTNGQPGTSRHAARRIVDLSSEVEPRKRGYDDSDLDLLSDPETTRKSRRLDDDADDDDDELMDEDDDGNGDVSYDVAGEAEWEDYETALSHQRPMKRGLLGDAGEQGRDKRARKVSLVPEDMEVDVEEEERQDELHDLRSPVRGKKRDRAEAGSTFGGDDDDGSGAEDEKARRSRRKRRSLWKRKSDIGIGSRKRDREMDIDDDLDSSPDAASQRKHKKGKAPFEG</sequence>